<dbReference type="GO" id="GO:0006506">
    <property type="term" value="P:GPI anchor biosynthetic process"/>
    <property type="evidence" value="ECO:0007669"/>
    <property type="project" value="UniProtKB-KW"/>
</dbReference>
<evidence type="ECO:0000313" key="9">
    <source>
        <dbReference type="EMBL" id="KAJ1609009.1"/>
    </source>
</evidence>
<feature type="transmembrane region" description="Helical" evidence="8">
    <location>
        <begin position="48"/>
        <end position="70"/>
    </location>
</feature>
<feature type="transmembrane region" description="Helical" evidence="8">
    <location>
        <begin position="76"/>
        <end position="96"/>
    </location>
</feature>
<dbReference type="PANTHER" id="PTHR12982:SF0">
    <property type="entry name" value="PHOSPHATIDYLINOSITOL N-ACETYLGLUCOSAMINYLTRANSFERASE SUBUNIT C"/>
    <property type="match status" value="1"/>
</dbReference>
<name>A0A9D5HXN9_9CRYT</name>
<feature type="transmembrane region" description="Helical" evidence="8">
    <location>
        <begin position="129"/>
        <end position="149"/>
    </location>
</feature>
<comment type="caution">
    <text evidence="9">The sequence shown here is derived from an EMBL/GenBank/DDBJ whole genome shotgun (WGS) entry which is preliminary data.</text>
</comment>
<feature type="transmembrane region" description="Helical" evidence="8">
    <location>
        <begin position="161"/>
        <end position="178"/>
    </location>
</feature>
<dbReference type="Pfam" id="PF06432">
    <property type="entry name" value="GPI2"/>
    <property type="match status" value="1"/>
</dbReference>
<dbReference type="Proteomes" id="UP001067231">
    <property type="component" value="Unassembled WGS sequence"/>
</dbReference>
<evidence type="ECO:0000256" key="5">
    <source>
        <dbReference type="ARBA" id="ARBA00022692"/>
    </source>
</evidence>
<dbReference type="OrthoDB" id="417678at2759"/>
<feature type="transmembrane region" description="Helical" evidence="8">
    <location>
        <begin position="237"/>
        <end position="256"/>
    </location>
</feature>
<dbReference type="AlphaFoldDB" id="A0A9D5HXN9"/>
<feature type="transmembrane region" description="Helical" evidence="8">
    <location>
        <begin position="103"/>
        <end position="123"/>
    </location>
</feature>
<evidence type="ECO:0000256" key="2">
    <source>
        <dbReference type="ARBA" id="ARBA00004687"/>
    </source>
</evidence>
<dbReference type="GO" id="GO:0000506">
    <property type="term" value="C:glycosylphosphatidylinositol-N-acetylglucosaminyltransferase (GPI-GnT) complex"/>
    <property type="evidence" value="ECO:0007669"/>
    <property type="project" value="TreeGrafter"/>
</dbReference>
<evidence type="ECO:0000256" key="4">
    <source>
        <dbReference type="ARBA" id="ARBA00022502"/>
    </source>
</evidence>
<organism evidence="9">
    <name type="scientific">Cryptosporidium canis</name>
    <dbReference type="NCBI Taxonomy" id="195482"/>
    <lineage>
        <taxon>Eukaryota</taxon>
        <taxon>Sar</taxon>
        <taxon>Alveolata</taxon>
        <taxon>Apicomplexa</taxon>
        <taxon>Conoidasida</taxon>
        <taxon>Coccidia</taxon>
        <taxon>Eucoccidiorida</taxon>
        <taxon>Eimeriorina</taxon>
        <taxon>Cryptosporidiidae</taxon>
        <taxon>Cryptosporidium</taxon>
    </lineage>
</organism>
<evidence type="ECO:0000256" key="6">
    <source>
        <dbReference type="ARBA" id="ARBA00022989"/>
    </source>
</evidence>
<reference evidence="9" key="1">
    <citation type="submission" date="2022-10" db="EMBL/GenBank/DDBJ databases">
        <title>Adaptive evolution leads to modifications in subtelomeric GC content in a zoonotic Cryptosporidium species.</title>
        <authorList>
            <person name="Li J."/>
            <person name="Feng Y."/>
            <person name="Xiao L."/>
        </authorList>
    </citation>
    <scope>NUCLEOTIDE SEQUENCE</scope>
    <source>
        <strain evidence="9">33844</strain>
    </source>
</reference>
<dbReference type="InterPro" id="IPR009450">
    <property type="entry name" value="Plno_GlcNAc_GPI2"/>
</dbReference>
<comment type="subcellular location">
    <subcellularLocation>
        <location evidence="1">Membrane</location>
        <topology evidence="1">Multi-pass membrane protein</topology>
    </subcellularLocation>
</comment>
<comment type="pathway">
    <text evidence="2">Glycolipid biosynthesis; glycosylphosphatidylinositol-anchor biosynthesis.</text>
</comment>
<proteinExistence type="inferred from homology"/>
<protein>
    <submittedName>
        <fullName evidence="9">Phosphatidylinositol-glycan-class C</fullName>
    </submittedName>
</protein>
<evidence type="ECO:0000256" key="8">
    <source>
        <dbReference type="SAM" id="Phobius"/>
    </source>
</evidence>
<feature type="transmembrane region" description="Helical" evidence="8">
    <location>
        <begin position="184"/>
        <end position="202"/>
    </location>
</feature>
<sequence>MVYKVLYREFQEGSPYDISVDDDNDNYEEYLKHNVTHITSIQHNYHDIFIRLIGVLQVFGLLIQTILIWYNLYVGFLSFEFLAILDLSLLSIMYIFISPNVNLLVIFGFLWLVSPILITLTASFSDDTIIALCTIAFLLYLLSHDYTIIYKDSKEIEHQNTDVVALNLSILGSILLASRLENNIQVYFFLCFSIHILYFSRMVRHNLWNNLPKVYLYVLTPITSITPFWFLNYPLNIIYAIICTIIISGTVLYVYCGSNYKNIIFGPWDVATINK</sequence>
<dbReference type="PANTHER" id="PTHR12982">
    <property type="entry name" value="PHOSPHATIDYLINOSITOL GLYCAN, CLASS C"/>
    <property type="match status" value="1"/>
</dbReference>
<evidence type="ECO:0000256" key="7">
    <source>
        <dbReference type="ARBA" id="ARBA00023136"/>
    </source>
</evidence>
<gene>
    <name evidence="9" type="ORF">OJ253_1716</name>
</gene>
<keyword evidence="4" id="KW-0337">GPI-anchor biosynthesis</keyword>
<feature type="transmembrane region" description="Helical" evidence="8">
    <location>
        <begin position="214"/>
        <end position="231"/>
    </location>
</feature>
<dbReference type="EMBL" id="JAPCXC010000038">
    <property type="protein sequence ID" value="KAJ1609009.1"/>
    <property type="molecule type" value="Genomic_DNA"/>
</dbReference>
<keyword evidence="5 8" id="KW-0812">Transmembrane</keyword>
<evidence type="ECO:0000256" key="1">
    <source>
        <dbReference type="ARBA" id="ARBA00004141"/>
    </source>
</evidence>
<dbReference type="PIRSF" id="PIRSF016104">
    <property type="entry name" value="GPI2"/>
    <property type="match status" value="1"/>
</dbReference>
<evidence type="ECO:0000256" key="3">
    <source>
        <dbReference type="ARBA" id="ARBA00008321"/>
    </source>
</evidence>
<comment type="similarity">
    <text evidence="3">Belongs to the PIGC family.</text>
</comment>
<accession>A0A9D5HXN9</accession>
<keyword evidence="6 8" id="KW-1133">Transmembrane helix</keyword>
<keyword evidence="7 8" id="KW-0472">Membrane</keyword>